<dbReference type="EMBL" id="CAUOFW020002502">
    <property type="protein sequence ID" value="CAK9154233.1"/>
    <property type="molecule type" value="Genomic_DNA"/>
</dbReference>
<keyword evidence="2" id="KW-1185">Reference proteome</keyword>
<organism evidence="1 2">
    <name type="scientific">Ilex paraguariensis</name>
    <name type="common">yerba mate</name>
    <dbReference type="NCBI Taxonomy" id="185542"/>
    <lineage>
        <taxon>Eukaryota</taxon>
        <taxon>Viridiplantae</taxon>
        <taxon>Streptophyta</taxon>
        <taxon>Embryophyta</taxon>
        <taxon>Tracheophyta</taxon>
        <taxon>Spermatophyta</taxon>
        <taxon>Magnoliopsida</taxon>
        <taxon>eudicotyledons</taxon>
        <taxon>Gunneridae</taxon>
        <taxon>Pentapetalae</taxon>
        <taxon>asterids</taxon>
        <taxon>campanulids</taxon>
        <taxon>Aquifoliales</taxon>
        <taxon>Aquifoliaceae</taxon>
        <taxon>Ilex</taxon>
    </lineage>
</organism>
<comment type="caution">
    <text evidence="1">The sequence shown here is derived from an EMBL/GenBank/DDBJ whole genome shotgun (WGS) entry which is preliminary data.</text>
</comment>
<reference evidence="1 2" key="1">
    <citation type="submission" date="2024-02" db="EMBL/GenBank/DDBJ databases">
        <authorList>
            <person name="Vignale AGUSTIN F."/>
            <person name="Sosa J E."/>
            <person name="Modenutti C."/>
        </authorList>
    </citation>
    <scope>NUCLEOTIDE SEQUENCE [LARGE SCALE GENOMIC DNA]</scope>
</reference>
<evidence type="ECO:0000313" key="1">
    <source>
        <dbReference type="EMBL" id="CAK9154233.1"/>
    </source>
</evidence>
<gene>
    <name evidence="1" type="ORF">ILEXP_LOCUS22541</name>
</gene>
<dbReference type="Proteomes" id="UP001642360">
    <property type="component" value="Unassembled WGS sequence"/>
</dbReference>
<name>A0ABC8SAI6_9AQUA</name>
<sequence length="74" mass="8470">MQFNDTILDVVLNIVNLLVIELSDAIACWSWASCIPEILNGANEEEPNQGNNPIIPAVLVWYWSLRLDYPWQLN</sequence>
<accession>A0ABC8SAI6</accession>
<protein>
    <submittedName>
        <fullName evidence="1">Uncharacterized protein</fullName>
    </submittedName>
</protein>
<proteinExistence type="predicted"/>
<evidence type="ECO:0000313" key="2">
    <source>
        <dbReference type="Proteomes" id="UP001642360"/>
    </source>
</evidence>
<dbReference type="AlphaFoldDB" id="A0ABC8SAI6"/>